<accession>X0WPK4</accession>
<gene>
    <name evidence="3" type="ORF">S01H1_72121</name>
</gene>
<dbReference type="InterPro" id="IPR050742">
    <property type="entry name" value="Helicase_Restrict-Modif_Enz"/>
</dbReference>
<feature type="non-terminal residue" evidence="3">
    <location>
        <position position="1"/>
    </location>
</feature>
<organism evidence="3">
    <name type="scientific">marine sediment metagenome</name>
    <dbReference type="NCBI Taxonomy" id="412755"/>
    <lineage>
        <taxon>unclassified sequences</taxon>
        <taxon>metagenomes</taxon>
        <taxon>ecological metagenomes</taxon>
    </lineage>
</organism>
<evidence type="ECO:0000313" key="3">
    <source>
        <dbReference type="EMBL" id="GAG32575.1"/>
    </source>
</evidence>
<dbReference type="InterPro" id="IPR001650">
    <property type="entry name" value="Helicase_C-like"/>
</dbReference>
<feature type="domain" description="Helicase C-terminal" evidence="2">
    <location>
        <begin position="128"/>
        <end position="243"/>
    </location>
</feature>
<name>X0WPK4_9ZZZZ</name>
<comment type="caution">
    <text evidence="3">The sequence shown here is derived from an EMBL/GenBank/DDBJ whole genome shotgun (WGS) entry which is preliminary data.</text>
</comment>
<dbReference type="GO" id="GO:0005829">
    <property type="term" value="C:cytosol"/>
    <property type="evidence" value="ECO:0007669"/>
    <property type="project" value="TreeGrafter"/>
</dbReference>
<sequence>INAKNISKYNIILCDEVHLFPKDGEGQYQTLLKRLKELNSKIKLIGFTATPFRMLSGLLTEGDDCIFTDIVYEVGIETLIERKYLCNLRSKISEINVDLNGVGKSGGDYVTSQLEEAMTSDIKKVEKTIKEIIKYAGDRKSWIIFCTGLQHVDLVCRFLTESGIGNQSITGVTPKDERDQYIDDFKNGKIRCLVNCNVLTTGFNAPNIDLLVMLRPTQSPGLYTQMVGRGSRLSEGKEDCLVL</sequence>
<dbReference type="InterPro" id="IPR014001">
    <property type="entry name" value="Helicase_ATP-bd"/>
</dbReference>
<reference evidence="3" key="1">
    <citation type="journal article" date="2014" name="Front. Microbiol.">
        <title>High frequency of phylogenetically diverse reductive dehalogenase-homologous genes in deep subseafloor sedimentary metagenomes.</title>
        <authorList>
            <person name="Kawai M."/>
            <person name="Futagami T."/>
            <person name="Toyoda A."/>
            <person name="Takaki Y."/>
            <person name="Nishi S."/>
            <person name="Hori S."/>
            <person name="Arai W."/>
            <person name="Tsubouchi T."/>
            <person name="Morono Y."/>
            <person name="Uchiyama I."/>
            <person name="Ito T."/>
            <person name="Fujiyama A."/>
            <person name="Inagaki F."/>
            <person name="Takami H."/>
        </authorList>
    </citation>
    <scope>NUCLEOTIDE SEQUENCE</scope>
    <source>
        <strain evidence="3">Expedition CK06-06</strain>
    </source>
</reference>
<dbReference type="InterPro" id="IPR027417">
    <property type="entry name" value="P-loop_NTPase"/>
</dbReference>
<dbReference type="SMART" id="SM00490">
    <property type="entry name" value="HELICc"/>
    <property type="match status" value="1"/>
</dbReference>
<dbReference type="PROSITE" id="PS51194">
    <property type="entry name" value="HELICASE_CTER"/>
    <property type="match status" value="1"/>
</dbReference>
<evidence type="ECO:0008006" key="4">
    <source>
        <dbReference type="Google" id="ProtNLM"/>
    </source>
</evidence>
<dbReference type="SUPFAM" id="SSF52540">
    <property type="entry name" value="P-loop containing nucleoside triphosphate hydrolases"/>
    <property type="match status" value="1"/>
</dbReference>
<dbReference type="Pfam" id="PF00271">
    <property type="entry name" value="Helicase_C"/>
    <property type="match status" value="1"/>
</dbReference>
<feature type="non-terminal residue" evidence="3">
    <location>
        <position position="243"/>
    </location>
</feature>
<proteinExistence type="predicted"/>
<dbReference type="PANTHER" id="PTHR47396">
    <property type="entry name" value="TYPE I RESTRICTION ENZYME ECOKI R PROTEIN"/>
    <property type="match status" value="1"/>
</dbReference>
<dbReference type="EMBL" id="BARS01048072">
    <property type="protein sequence ID" value="GAG32575.1"/>
    <property type="molecule type" value="Genomic_DNA"/>
</dbReference>
<protein>
    <recommendedName>
        <fullName evidence="4">Helicase C-terminal domain-containing protein</fullName>
    </recommendedName>
</protein>
<evidence type="ECO:0000259" key="1">
    <source>
        <dbReference type="PROSITE" id="PS51192"/>
    </source>
</evidence>
<dbReference type="PANTHER" id="PTHR47396:SF1">
    <property type="entry name" value="ATP-DEPENDENT HELICASE IRC3-RELATED"/>
    <property type="match status" value="1"/>
</dbReference>
<evidence type="ECO:0000259" key="2">
    <source>
        <dbReference type="PROSITE" id="PS51194"/>
    </source>
</evidence>
<dbReference type="Gene3D" id="3.40.50.300">
    <property type="entry name" value="P-loop containing nucleotide triphosphate hydrolases"/>
    <property type="match status" value="1"/>
</dbReference>
<dbReference type="AlphaFoldDB" id="X0WPK4"/>
<dbReference type="PROSITE" id="PS51192">
    <property type="entry name" value="HELICASE_ATP_BIND_1"/>
    <property type="match status" value="1"/>
</dbReference>
<feature type="domain" description="Helicase ATP-binding" evidence="1">
    <location>
        <begin position="1"/>
        <end position="51"/>
    </location>
</feature>